<dbReference type="Proteomes" id="UP000239917">
    <property type="component" value="Unassembled WGS sequence"/>
</dbReference>
<evidence type="ECO:0000256" key="5">
    <source>
        <dbReference type="ARBA" id="ARBA00022475"/>
    </source>
</evidence>
<evidence type="ECO:0000256" key="2">
    <source>
        <dbReference type="ARBA" id="ARBA00004383"/>
    </source>
</evidence>
<protein>
    <recommendedName>
        <fullName evidence="4 16">Lipase chaperone</fullName>
    </recommendedName>
    <alternativeName>
        <fullName evidence="16">Lipase activator protein</fullName>
    </alternativeName>
    <alternativeName>
        <fullName evidence="15 16">Lipase foldase</fullName>
    </alternativeName>
    <alternativeName>
        <fullName evidence="13 16">Lipase helper protein</fullName>
    </alternativeName>
    <alternativeName>
        <fullName evidence="14 16">Lipase modulator</fullName>
    </alternativeName>
</protein>
<evidence type="ECO:0000256" key="7">
    <source>
        <dbReference type="ARBA" id="ARBA00022692"/>
    </source>
</evidence>
<dbReference type="EMBL" id="PSSX01000004">
    <property type="protein sequence ID" value="PPI84790.1"/>
    <property type="molecule type" value="Genomic_DNA"/>
</dbReference>
<evidence type="ECO:0000256" key="13">
    <source>
        <dbReference type="ARBA" id="ARBA00030948"/>
    </source>
</evidence>
<evidence type="ECO:0000313" key="18">
    <source>
        <dbReference type="EMBL" id="PPI84790.1"/>
    </source>
</evidence>
<evidence type="ECO:0000313" key="19">
    <source>
        <dbReference type="Proteomes" id="UP000239917"/>
    </source>
</evidence>
<evidence type="ECO:0000256" key="17">
    <source>
        <dbReference type="SAM" id="Coils"/>
    </source>
</evidence>
<evidence type="ECO:0000256" key="10">
    <source>
        <dbReference type="ARBA" id="ARBA00023098"/>
    </source>
</evidence>
<comment type="caution">
    <text evidence="18">The sequence shown here is derived from an EMBL/GenBank/DDBJ whole genome shotgun (WGS) entry which is preliminary data.</text>
</comment>
<sequence length="340" mass="38371">MKPRIRLFLVLLLIIAAVGSFWMMTADRVAVDDPVASAPVDEPPISVSQEEGAAAPSELVNKASSVRVPEQLPASLAGTSVPDGWARTDRLGNLIPTPHLRQLFEYFLSALGEESLQQLVARIETALSALEEPARSQALATLGNYLEYKLAVSDLEQSYGEVSGLGAREMQRRMAEIQALRRTWLDADTADAFFADDEAVDRFQIEKLRITSDDSLTEEQKAEALRQAESSLPEPLRKAREETRRFADYEQVRQELADDPRALAAWRQEAFGDAAADRLARLEEEQEEWNRRWQAYAQERDRLLSSGLAEPERQKALQRLRARHFNETERIRAQALDSIR</sequence>
<dbReference type="GO" id="GO:0006457">
    <property type="term" value="P:protein folding"/>
    <property type="evidence" value="ECO:0007669"/>
    <property type="project" value="UniProtKB-UniRule"/>
</dbReference>
<keyword evidence="12 16" id="KW-0143">Chaperone</keyword>
<evidence type="ECO:0000256" key="14">
    <source>
        <dbReference type="ARBA" id="ARBA00031542"/>
    </source>
</evidence>
<keyword evidence="19" id="KW-1185">Reference proteome</keyword>
<evidence type="ECO:0000256" key="3">
    <source>
        <dbReference type="ARBA" id="ARBA00010358"/>
    </source>
</evidence>
<evidence type="ECO:0000256" key="6">
    <source>
        <dbReference type="ARBA" id="ARBA00022519"/>
    </source>
</evidence>
<dbReference type="OrthoDB" id="7025807at2"/>
<evidence type="ECO:0000256" key="16">
    <source>
        <dbReference type="HAMAP-Rule" id="MF_00790"/>
    </source>
</evidence>
<accession>A0A2S5ZBM9</accession>
<evidence type="ECO:0000256" key="11">
    <source>
        <dbReference type="ARBA" id="ARBA00023136"/>
    </source>
</evidence>
<dbReference type="RefSeq" id="WP_104321108.1">
    <property type="nucleotide sequence ID" value="NZ_PSSX01000004.1"/>
</dbReference>
<keyword evidence="10 16" id="KW-0443">Lipid metabolism</keyword>
<proteinExistence type="inferred from homology"/>
<keyword evidence="7 16" id="KW-0812">Transmembrane</keyword>
<dbReference type="HAMAP" id="MF_00790">
    <property type="entry name" value="Lipase_chap"/>
    <property type="match status" value="1"/>
</dbReference>
<gene>
    <name evidence="16" type="primary">lifO</name>
    <name evidence="18" type="ORF">KEHDKFFH_06160</name>
</gene>
<evidence type="ECO:0000256" key="9">
    <source>
        <dbReference type="ARBA" id="ARBA00022989"/>
    </source>
</evidence>
<comment type="function">
    <text evidence="1 16">May be involved in the folding of the extracellular lipase during its passage through the periplasm.</text>
</comment>
<evidence type="ECO:0000256" key="1">
    <source>
        <dbReference type="ARBA" id="ARBA00003280"/>
    </source>
</evidence>
<evidence type="ECO:0000256" key="4">
    <source>
        <dbReference type="ARBA" id="ARBA00019692"/>
    </source>
</evidence>
<comment type="similarity">
    <text evidence="3 16">Belongs to the lipase chaperone family.</text>
</comment>
<dbReference type="SUPFAM" id="SSF158855">
    <property type="entry name" value="Lipase chaperone-like"/>
    <property type="match status" value="1"/>
</dbReference>
<feature type="coiled-coil region" evidence="17">
    <location>
        <begin position="239"/>
        <end position="299"/>
    </location>
</feature>
<dbReference type="InterPro" id="IPR004961">
    <property type="entry name" value="Lipase_chaperone"/>
</dbReference>
<keyword evidence="11 16" id="KW-0472">Membrane</keyword>
<evidence type="ECO:0000256" key="8">
    <source>
        <dbReference type="ARBA" id="ARBA00022963"/>
    </source>
</evidence>
<keyword evidence="9 16" id="KW-1133">Transmembrane helix</keyword>
<reference evidence="18 19" key="1">
    <citation type="submission" date="2018-01" db="EMBL/GenBank/DDBJ databases">
        <title>Complete genome sequences of the type strains of Marinobacter flavimaris and Marinobacter maroccanus.</title>
        <authorList>
            <person name="Palau M."/>
            <person name="Boujida N."/>
            <person name="Manresa A."/>
            <person name="Minana-Galbis D."/>
        </authorList>
    </citation>
    <scope>NUCLEOTIDE SEQUENCE [LARGE SCALE GENOMIC DNA]</scope>
    <source>
        <strain evidence="18 19">N4</strain>
    </source>
</reference>
<evidence type="ECO:0000256" key="12">
    <source>
        <dbReference type="ARBA" id="ARBA00023186"/>
    </source>
</evidence>
<keyword evidence="17" id="KW-0175">Coiled coil</keyword>
<dbReference type="GO" id="GO:0005886">
    <property type="term" value="C:plasma membrane"/>
    <property type="evidence" value="ECO:0007669"/>
    <property type="project" value="UniProtKB-SubCell"/>
</dbReference>
<dbReference type="GO" id="GO:0051082">
    <property type="term" value="F:unfolded protein binding"/>
    <property type="evidence" value="ECO:0007669"/>
    <property type="project" value="UniProtKB-UniRule"/>
</dbReference>
<comment type="subcellular location">
    <subcellularLocation>
        <location evidence="2">Cell inner membrane</location>
        <topology evidence="2">Single-pass membrane protein</topology>
        <orientation evidence="2">Periplasmic side</orientation>
    </subcellularLocation>
</comment>
<dbReference type="GO" id="GO:0016042">
    <property type="term" value="P:lipid catabolic process"/>
    <property type="evidence" value="ECO:0007669"/>
    <property type="project" value="UniProtKB-UniRule"/>
</dbReference>
<keyword evidence="5 16" id="KW-1003">Cell membrane</keyword>
<organism evidence="18 19">
    <name type="scientific">Marinobacter maroccanus</name>
    <dbReference type="NCBI Taxonomy" id="2055143"/>
    <lineage>
        <taxon>Bacteria</taxon>
        <taxon>Pseudomonadati</taxon>
        <taxon>Pseudomonadota</taxon>
        <taxon>Gammaproteobacteria</taxon>
        <taxon>Pseudomonadales</taxon>
        <taxon>Marinobacteraceae</taxon>
        <taxon>Marinobacter</taxon>
    </lineage>
</organism>
<keyword evidence="8 16" id="KW-0442">Lipid degradation</keyword>
<dbReference type="Pfam" id="PF03280">
    <property type="entry name" value="Lipase_chap"/>
    <property type="match status" value="1"/>
</dbReference>
<dbReference type="AlphaFoldDB" id="A0A2S5ZBM9"/>
<keyword evidence="6 16" id="KW-0997">Cell inner membrane</keyword>
<name>A0A2S5ZBM9_9GAMM</name>
<evidence type="ECO:0000256" key="15">
    <source>
        <dbReference type="ARBA" id="ARBA00033028"/>
    </source>
</evidence>